<dbReference type="Proteomes" id="UP001055879">
    <property type="component" value="Linkage Group LG02"/>
</dbReference>
<sequence length="572" mass="64498">MTSAMTQQQEFFMKLLEDRDASHRQPETMAENIIVRSGGPNVVTIEEPFAEGIWTKAKGCTYKAFLGCHPKEFSGSDNSVACMYWLKEVEMAFESSECDLSQRVKFASQLLRGEALIWWNLTRSVLTPEFLAKLTWPVFKEKIMDKYCSERSMDKLEREFQDLKKGNLSVVGYSKLFLENLNLVGHLVPDERSKIKAYHQGLPAEMRMAVRNAKCSTLQEVIEESLLVEDDINAERDEKKHVGEKRKWEGPSGLIRQSRPFVSGRTGDQRREDQWCHKCRSKHSGPCSTRTHFGSAGCTKCGKKNHTSRECSLRGSMCYECGEPGHIKRSCPKLVGGNGGNSVGSTARVEQPSRAPSPYFRMTTEEAKEIADVVSGTFLVNSLPARVLFDSGAMCSFVSDTFYKQFTIPISVLPDALVVEVANGDQVIIRDRFCDCTLEIDGSSFGVDLLPMAIGGFDVVIGMDRLIRHRADIFCSKKMIQVPLPENSVATIYGEKGKRNNHIISSLKDRKFLAKGYPSYLAYVVDAKKEKKLVDDVEVVQDYPDVFPEDLPRLPPDGKWSFRLTSLRERLR</sequence>
<keyword evidence="2" id="KW-1185">Reference proteome</keyword>
<reference evidence="2" key="1">
    <citation type="journal article" date="2022" name="Mol. Ecol. Resour.">
        <title>The genomes of chicory, endive, great burdock and yacon provide insights into Asteraceae palaeo-polyploidization history and plant inulin production.</title>
        <authorList>
            <person name="Fan W."/>
            <person name="Wang S."/>
            <person name="Wang H."/>
            <person name="Wang A."/>
            <person name="Jiang F."/>
            <person name="Liu H."/>
            <person name="Zhao H."/>
            <person name="Xu D."/>
            <person name="Zhang Y."/>
        </authorList>
    </citation>
    <scope>NUCLEOTIDE SEQUENCE [LARGE SCALE GENOMIC DNA]</scope>
    <source>
        <strain evidence="2">cv. Niubang</strain>
    </source>
</reference>
<dbReference type="EMBL" id="CM042048">
    <property type="protein sequence ID" value="KAI3757722.1"/>
    <property type="molecule type" value="Genomic_DNA"/>
</dbReference>
<gene>
    <name evidence="1" type="ORF">L6452_05265</name>
</gene>
<evidence type="ECO:0000313" key="1">
    <source>
        <dbReference type="EMBL" id="KAI3757722.1"/>
    </source>
</evidence>
<organism evidence="1 2">
    <name type="scientific">Arctium lappa</name>
    <name type="common">Greater burdock</name>
    <name type="synonym">Lappa major</name>
    <dbReference type="NCBI Taxonomy" id="4217"/>
    <lineage>
        <taxon>Eukaryota</taxon>
        <taxon>Viridiplantae</taxon>
        <taxon>Streptophyta</taxon>
        <taxon>Embryophyta</taxon>
        <taxon>Tracheophyta</taxon>
        <taxon>Spermatophyta</taxon>
        <taxon>Magnoliopsida</taxon>
        <taxon>eudicotyledons</taxon>
        <taxon>Gunneridae</taxon>
        <taxon>Pentapetalae</taxon>
        <taxon>asterids</taxon>
        <taxon>campanulids</taxon>
        <taxon>Asterales</taxon>
        <taxon>Asteraceae</taxon>
        <taxon>Carduoideae</taxon>
        <taxon>Cardueae</taxon>
        <taxon>Arctiinae</taxon>
        <taxon>Arctium</taxon>
    </lineage>
</organism>
<comment type="caution">
    <text evidence="1">The sequence shown here is derived from an EMBL/GenBank/DDBJ whole genome shotgun (WGS) entry which is preliminary data.</text>
</comment>
<reference evidence="1 2" key="2">
    <citation type="journal article" date="2022" name="Mol. Ecol. Resour.">
        <title>The genomes of chicory, endive, great burdock and yacon provide insights into Asteraceae paleo-polyploidization history and plant inulin production.</title>
        <authorList>
            <person name="Fan W."/>
            <person name="Wang S."/>
            <person name="Wang H."/>
            <person name="Wang A."/>
            <person name="Jiang F."/>
            <person name="Liu H."/>
            <person name="Zhao H."/>
            <person name="Xu D."/>
            <person name="Zhang Y."/>
        </authorList>
    </citation>
    <scope>NUCLEOTIDE SEQUENCE [LARGE SCALE GENOMIC DNA]</scope>
    <source>
        <strain evidence="2">cv. Niubang</strain>
    </source>
</reference>
<accession>A0ACB9EGZ7</accession>
<evidence type="ECO:0000313" key="2">
    <source>
        <dbReference type="Proteomes" id="UP001055879"/>
    </source>
</evidence>
<protein>
    <submittedName>
        <fullName evidence="1">Uncharacterized protein</fullName>
    </submittedName>
</protein>
<proteinExistence type="predicted"/>
<name>A0ACB9EGZ7_ARCLA</name>